<dbReference type="Proteomes" id="UP000054683">
    <property type="component" value="Unassembled WGS sequence"/>
</dbReference>
<feature type="domain" description="Response regulatory" evidence="5">
    <location>
        <begin position="12"/>
        <end position="129"/>
    </location>
</feature>
<gene>
    <name evidence="6" type="ORF">AWB69_01308</name>
</gene>
<evidence type="ECO:0000256" key="1">
    <source>
        <dbReference type="ARBA" id="ARBA00022553"/>
    </source>
</evidence>
<dbReference type="InterPro" id="IPR011006">
    <property type="entry name" value="CheY-like_superfamily"/>
</dbReference>
<evidence type="ECO:0000259" key="5">
    <source>
        <dbReference type="PROSITE" id="PS50110"/>
    </source>
</evidence>
<dbReference type="GO" id="GO:0000160">
    <property type="term" value="P:phosphorelay signal transduction system"/>
    <property type="evidence" value="ECO:0007669"/>
    <property type="project" value="InterPro"/>
</dbReference>
<dbReference type="SUPFAM" id="SSF52172">
    <property type="entry name" value="CheY-like"/>
    <property type="match status" value="1"/>
</dbReference>
<dbReference type="GO" id="GO:0006355">
    <property type="term" value="P:regulation of DNA-templated transcription"/>
    <property type="evidence" value="ECO:0007669"/>
    <property type="project" value="InterPro"/>
</dbReference>
<dbReference type="Gene3D" id="3.40.50.2300">
    <property type="match status" value="1"/>
</dbReference>
<keyword evidence="1 3" id="KW-0597">Phosphoprotein</keyword>
<dbReference type="GO" id="GO:0003677">
    <property type="term" value="F:DNA binding"/>
    <property type="evidence" value="ECO:0007669"/>
    <property type="project" value="UniProtKB-KW"/>
</dbReference>
<evidence type="ECO:0000259" key="4">
    <source>
        <dbReference type="PROSITE" id="PS50043"/>
    </source>
</evidence>
<dbReference type="InterPro" id="IPR016032">
    <property type="entry name" value="Sig_transdc_resp-reg_C-effctor"/>
</dbReference>
<accession>A0A158FM45</accession>
<dbReference type="Pfam" id="PF00072">
    <property type="entry name" value="Response_reg"/>
    <property type="match status" value="1"/>
</dbReference>
<dbReference type="PROSITE" id="PS50110">
    <property type="entry name" value="RESPONSE_REGULATORY"/>
    <property type="match status" value="1"/>
</dbReference>
<dbReference type="SUPFAM" id="SSF46894">
    <property type="entry name" value="C-terminal effector domain of the bipartite response regulators"/>
    <property type="match status" value="1"/>
</dbReference>
<feature type="modified residue" description="4-aspartylphosphate" evidence="3">
    <location>
        <position position="63"/>
    </location>
</feature>
<dbReference type="PROSITE" id="PS50043">
    <property type="entry name" value="HTH_LUXR_2"/>
    <property type="match status" value="1"/>
</dbReference>
<dbReference type="InterPro" id="IPR000792">
    <property type="entry name" value="Tscrpt_reg_LuxR_C"/>
</dbReference>
<dbReference type="Pfam" id="PF00196">
    <property type="entry name" value="GerE"/>
    <property type="match status" value="1"/>
</dbReference>
<proteinExistence type="predicted"/>
<name>A0A158FM45_9BURK</name>
<evidence type="ECO:0000313" key="6">
    <source>
        <dbReference type="EMBL" id="SAL20419.1"/>
    </source>
</evidence>
<dbReference type="PRINTS" id="PR00038">
    <property type="entry name" value="HTHLUXR"/>
</dbReference>
<dbReference type="SMART" id="SM00448">
    <property type="entry name" value="REC"/>
    <property type="match status" value="1"/>
</dbReference>
<feature type="domain" description="HTH luxR-type" evidence="4">
    <location>
        <begin position="162"/>
        <end position="223"/>
    </location>
</feature>
<dbReference type="InterPro" id="IPR001789">
    <property type="entry name" value="Sig_transdc_resp-reg_receiver"/>
</dbReference>
<protein>
    <submittedName>
        <fullName evidence="6">Two component LuxR family transcriptional regulator</fullName>
    </submittedName>
</protein>
<dbReference type="PANTHER" id="PTHR45566">
    <property type="entry name" value="HTH-TYPE TRANSCRIPTIONAL REGULATOR YHJB-RELATED"/>
    <property type="match status" value="1"/>
</dbReference>
<dbReference type="CDD" id="cd06170">
    <property type="entry name" value="LuxR_C_like"/>
    <property type="match status" value="1"/>
</dbReference>
<evidence type="ECO:0000313" key="7">
    <source>
        <dbReference type="Proteomes" id="UP000054683"/>
    </source>
</evidence>
<dbReference type="InterPro" id="IPR051015">
    <property type="entry name" value="EvgA-like"/>
</dbReference>
<evidence type="ECO:0000256" key="3">
    <source>
        <dbReference type="PROSITE-ProRule" id="PRU00169"/>
    </source>
</evidence>
<dbReference type="InterPro" id="IPR036388">
    <property type="entry name" value="WH-like_DNA-bd_sf"/>
</dbReference>
<keyword evidence="2" id="KW-0238">DNA-binding</keyword>
<dbReference type="EMBL" id="FCOK02000006">
    <property type="protein sequence ID" value="SAL20419.1"/>
    <property type="molecule type" value="Genomic_DNA"/>
</dbReference>
<sequence length="238" mass="26146">MGMAMENGNFKTVLLVEDEGLTRSAMKSLILANEPLLDIDEADGFEQATEKLSARSYDLVFLDYQLRGNSTGLDLLNWIGEQEREVQTIMLSAQDDRDTVLECIRSGACGFISKASEQGAGVFREALKTILSGRVYLPNSVLGKGGHSPKPVSTHSGVTVESLNLPPRLTETLRYLLQGLSNKAIARKMNISENTAKEYSSDLLARFHVTRRTFLIVEMARRGIEMPMGNTATASASR</sequence>
<dbReference type="Gene3D" id="1.10.10.10">
    <property type="entry name" value="Winged helix-like DNA-binding domain superfamily/Winged helix DNA-binding domain"/>
    <property type="match status" value="1"/>
</dbReference>
<reference evidence="6 7" key="1">
    <citation type="submission" date="2016-01" db="EMBL/GenBank/DDBJ databases">
        <authorList>
            <person name="Oliw E.H."/>
        </authorList>
    </citation>
    <scope>NUCLEOTIDE SEQUENCE [LARGE SCALE GENOMIC DNA]</scope>
    <source>
        <strain evidence="6">LMG 27134</strain>
    </source>
</reference>
<organism evidence="6 7">
    <name type="scientific">Caballeronia udeis</name>
    <dbReference type="NCBI Taxonomy" id="1232866"/>
    <lineage>
        <taxon>Bacteria</taxon>
        <taxon>Pseudomonadati</taxon>
        <taxon>Pseudomonadota</taxon>
        <taxon>Betaproteobacteria</taxon>
        <taxon>Burkholderiales</taxon>
        <taxon>Burkholderiaceae</taxon>
        <taxon>Caballeronia</taxon>
    </lineage>
</organism>
<dbReference type="AlphaFoldDB" id="A0A158FM45"/>
<dbReference type="InterPro" id="IPR058245">
    <property type="entry name" value="NreC/VraR/RcsB-like_REC"/>
</dbReference>
<dbReference type="SMART" id="SM00421">
    <property type="entry name" value="HTH_LUXR"/>
    <property type="match status" value="1"/>
</dbReference>
<evidence type="ECO:0000256" key="2">
    <source>
        <dbReference type="ARBA" id="ARBA00023125"/>
    </source>
</evidence>
<dbReference type="PANTHER" id="PTHR45566:SF1">
    <property type="entry name" value="HTH-TYPE TRANSCRIPTIONAL REGULATOR YHJB-RELATED"/>
    <property type="match status" value="1"/>
</dbReference>
<dbReference type="CDD" id="cd17535">
    <property type="entry name" value="REC_NarL-like"/>
    <property type="match status" value="1"/>
</dbReference>